<dbReference type="AlphaFoldDB" id="A0AAD1VQK1"/>
<dbReference type="Gene3D" id="3.60.10.10">
    <property type="entry name" value="Endonuclease/exonuclease/phosphatase"/>
    <property type="match status" value="1"/>
</dbReference>
<dbReference type="EMBL" id="OW240913">
    <property type="protein sequence ID" value="CAH2249483.1"/>
    <property type="molecule type" value="Genomic_DNA"/>
</dbReference>
<dbReference type="Proteomes" id="UP001295444">
    <property type="component" value="Chromosome 02"/>
</dbReference>
<gene>
    <name evidence="1" type="ORF">PECUL_23A045250</name>
</gene>
<protein>
    <recommendedName>
        <fullName evidence="3">Endonuclease/exonuclease/phosphatase domain-containing protein</fullName>
    </recommendedName>
</protein>
<evidence type="ECO:0008006" key="3">
    <source>
        <dbReference type="Google" id="ProtNLM"/>
    </source>
</evidence>
<reference evidence="1" key="1">
    <citation type="submission" date="2022-03" db="EMBL/GenBank/DDBJ databases">
        <authorList>
            <person name="Alioto T."/>
            <person name="Alioto T."/>
            <person name="Gomez Garrido J."/>
        </authorList>
    </citation>
    <scope>NUCLEOTIDE SEQUENCE</scope>
</reference>
<evidence type="ECO:0000313" key="2">
    <source>
        <dbReference type="Proteomes" id="UP001295444"/>
    </source>
</evidence>
<dbReference type="SUPFAM" id="SSF56219">
    <property type="entry name" value="DNase I-like"/>
    <property type="match status" value="1"/>
</dbReference>
<evidence type="ECO:0000313" key="1">
    <source>
        <dbReference type="EMBL" id="CAH2249483.1"/>
    </source>
</evidence>
<proteinExistence type="predicted"/>
<name>A0AAD1VQK1_PELCU</name>
<organism evidence="1 2">
    <name type="scientific">Pelobates cultripes</name>
    <name type="common">Western spadefoot toad</name>
    <dbReference type="NCBI Taxonomy" id="61616"/>
    <lineage>
        <taxon>Eukaryota</taxon>
        <taxon>Metazoa</taxon>
        <taxon>Chordata</taxon>
        <taxon>Craniata</taxon>
        <taxon>Vertebrata</taxon>
        <taxon>Euteleostomi</taxon>
        <taxon>Amphibia</taxon>
        <taxon>Batrachia</taxon>
        <taxon>Anura</taxon>
        <taxon>Pelobatoidea</taxon>
        <taxon>Pelobatidae</taxon>
        <taxon>Pelobates</taxon>
    </lineage>
</organism>
<keyword evidence="2" id="KW-1185">Reference proteome</keyword>
<accession>A0AAD1VQK1</accession>
<dbReference type="InterPro" id="IPR036691">
    <property type="entry name" value="Endo/exonu/phosph_ase_sf"/>
</dbReference>
<sequence>MAAPALGGTCYAREDLDVLTYNVHGINIRETCSRFLRELKRYKTSVAFIQETHFQENRVLPLKDRNYPMGFFSNRPTREYHSSDGYPTRN</sequence>